<dbReference type="Gene3D" id="3.50.90.10">
    <property type="entry name" value="YerB-like"/>
    <property type="match status" value="1"/>
</dbReference>
<evidence type="ECO:0008006" key="6">
    <source>
        <dbReference type="Google" id="ProtNLM"/>
    </source>
</evidence>
<dbReference type="Proteomes" id="UP000178272">
    <property type="component" value="Unassembled WGS sequence"/>
</dbReference>
<evidence type="ECO:0000259" key="2">
    <source>
        <dbReference type="Pfam" id="PF11258"/>
    </source>
</evidence>
<feature type="domain" description="DUF3048" evidence="3">
    <location>
        <begin position="269"/>
        <end position="375"/>
    </location>
</feature>
<dbReference type="AlphaFoldDB" id="A0A1G1VB59"/>
<dbReference type="EMBL" id="MHCA01000009">
    <property type="protein sequence ID" value="OGY12650.1"/>
    <property type="molecule type" value="Genomic_DNA"/>
</dbReference>
<dbReference type="Pfam" id="PF17479">
    <property type="entry name" value="DUF3048_C"/>
    <property type="match status" value="1"/>
</dbReference>
<dbReference type="STRING" id="1797517.A3F61_01395"/>
<dbReference type="InterPro" id="IPR035328">
    <property type="entry name" value="DUF3048_C"/>
</dbReference>
<evidence type="ECO:0000259" key="3">
    <source>
        <dbReference type="Pfam" id="PF17479"/>
    </source>
</evidence>
<dbReference type="SUPFAM" id="SSF159774">
    <property type="entry name" value="YerB-like"/>
    <property type="match status" value="1"/>
</dbReference>
<protein>
    <recommendedName>
        <fullName evidence="6">DUF3048 domain-containing protein</fullName>
    </recommendedName>
</protein>
<accession>A0A1G1VB59</accession>
<organism evidence="4 5">
    <name type="scientific">Candidatus Blackburnbacteria bacterium RIFCSPHIGHO2_12_FULL_41_13b</name>
    <dbReference type="NCBI Taxonomy" id="1797517"/>
    <lineage>
        <taxon>Bacteria</taxon>
        <taxon>Candidatus Blackburniibacteriota</taxon>
    </lineage>
</organism>
<feature type="domain" description="DUF3048" evidence="2">
    <location>
        <begin position="77"/>
        <end position="227"/>
    </location>
</feature>
<keyword evidence="1" id="KW-0812">Transmembrane</keyword>
<evidence type="ECO:0000313" key="5">
    <source>
        <dbReference type="Proteomes" id="UP000178272"/>
    </source>
</evidence>
<name>A0A1G1VB59_9BACT</name>
<feature type="transmembrane region" description="Helical" evidence="1">
    <location>
        <begin position="12"/>
        <end position="31"/>
    </location>
</feature>
<evidence type="ECO:0000256" key="1">
    <source>
        <dbReference type="SAM" id="Phobius"/>
    </source>
</evidence>
<keyword evidence="1" id="KW-1133">Transmembrane helix</keyword>
<reference evidence="4 5" key="1">
    <citation type="journal article" date="2016" name="Nat. Commun.">
        <title>Thousands of microbial genomes shed light on interconnected biogeochemical processes in an aquifer system.</title>
        <authorList>
            <person name="Anantharaman K."/>
            <person name="Brown C.T."/>
            <person name="Hug L.A."/>
            <person name="Sharon I."/>
            <person name="Castelle C.J."/>
            <person name="Probst A.J."/>
            <person name="Thomas B.C."/>
            <person name="Singh A."/>
            <person name="Wilkins M.J."/>
            <person name="Karaoz U."/>
            <person name="Brodie E.L."/>
            <person name="Williams K.H."/>
            <person name="Hubbard S.S."/>
            <person name="Banfield J.F."/>
        </authorList>
    </citation>
    <scope>NUCLEOTIDE SEQUENCE [LARGE SCALE GENOMIC DNA]</scope>
</reference>
<keyword evidence="1" id="KW-0472">Membrane</keyword>
<dbReference type="InterPro" id="IPR021416">
    <property type="entry name" value="DUF3048_N"/>
</dbReference>
<sequence length="386" mass="43410">MGNFLQSQKAKLILGGAGLYLLTSGISYFVFSALISTPVLSPAGVQDKRAKIDTSLPKTEECPLNGMKYTKAEREVWEKRRPLTVSIENHEEARPQSGLSKADIVYEAIAEGGVTRFLSVFYCGVAAEETQVGPVRSARIYFMDWASEYGDYPLYAHVGGANKPGPADALGAVRKYGWEQYNDLNQFSIGFPTFWRDYERFDREVATEHTMYSKTDKLWAIAEKRGLSNKDKKGNAWDEDFVKWTFADGKKVESPTASKISFPFWEGQAEYGVEWIYDAEANSYKRENGGKQHKDMNTDSQIMASNVVILNTRAKGPIDELKHMLYDTIGSGKALVFQNGNVVQATWKKTARSTRTRFVDAKGKEISFVRGPIWIEVLDPTSKVEY</sequence>
<dbReference type="InterPro" id="IPR023158">
    <property type="entry name" value="YerB-like_sf"/>
</dbReference>
<comment type="caution">
    <text evidence="4">The sequence shown here is derived from an EMBL/GenBank/DDBJ whole genome shotgun (WGS) entry which is preliminary data.</text>
</comment>
<gene>
    <name evidence="4" type="ORF">A3F61_01395</name>
</gene>
<proteinExistence type="predicted"/>
<evidence type="ECO:0000313" key="4">
    <source>
        <dbReference type="EMBL" id="OGY12650.1"/>
    </source>
</evidence>
<dbReference type="Pfam" id="PF11258">
    <property type="entry name" value="DUF3048"/>
    <property type="match status" value="1"/>
</dbReference>